<organism evidence="1 2">
    <name type="scientific">Anisodus tanguticus</name>
    <dbReference type="NCBI Taxonomy" id="243964"/>
    <lineage>
        <taxon>Eukaryota</taxon>
        <taxon>Viridiplantae</taxon>
        <taxon>Streptophyta</taxon>
        <taxon>Embryophyta</taxon>
        <taxon>Tracheophyta</taxon>
        <taxon>Spermatophyta</taxon>
        <taxon>Magnoliopsida</taxon>
        <taxon>eudicotyledons</taxon>
        <taxon>Gunneridae</taxon>
        <taxon>Pentapetalae</taxon>
        <taxon>asterids</taxon>
        <taxon>lamiids</taxon>
        <taxon>Solanales</taxon>
        <taxon>Solanaceae</taxon>
        <taxon>Solanoideae</taxon>
        <taxon>Hyoscyameae</taxon>
        <taxon>Anisodus</taxon>
    </lineage>
</organism>
<gene>
    <name evidence="1" type="ORF">RND71_016312</name>
</gene>
<dbReference type="GO" id="GO:0000460">
    <property type="term" value="P:maturation of 5.8S rRNA"/>
    <property type="evidence" value="ECO:0007669"/>
    <property type="project" value="TreeGrafter"/>
</dbReference>
<dbReference type="InterPro" id="IPR007174">
    <property type="entry name" value="Las1"/>
</dbReference>
<dbReference type="GO" id="GO:0090730">
    <property type="term" value="C:Las1 complex"/>
    <property type="evidence" value="ECO:0007669"/>
    <property type="project" value="InterPro"/>
</dbReference>
<keyword evidence="2" id="KW-1185">Reference proteome</keyword>
<dbReference type="PANTHER" id="PTHR15002:SF0">
    <property type="entry name" value="RIBOSOMAL BIOGENESIS PROTEIN LAS1L"/>
    <property type="match status" value="1"/>
</dbReference>
<dbReference type="GO" id="GO:0000470">
    <property type="term" value="P:maturation of LSU-rRNA"/>
    <property type="evidence" value="ECO:0007669"/>
    <property type="project" value="TreeGrafter"/>
</dbReference>
<dbReference type="AlphaFoldDB" id="A0AAE1S896"/>
<dbReference type="GO" id="GO:0004519">
    <property type="term" value="F:endonuclease activity"/>
    <property type="evidence" value="ECO:0007669"/>
    <property type="project" value="InterPro"/>
</dbReference>
<dbReference type="Proteomes" id="UP001291623">
    <property type="component" value="Unassembled WGS sequence"/>
</dbReference>
<comment type="caution">
    <text evidence="1">The sequence shown here is derived from an EMBL/GenBank/DDBJ whole genome shotgun (WGS) entry which is preliminary data.</text>
</comment>
<dbReference type="GO" id="GO:0030687">
    <property type="term" value="C:preribosome, large subunit precursor"/>
    <property type="evidence" value="ECO:0007669"/>
    <property type="project" value="TreeGrafter"/>
</dbReference>
<sequence>MFAISAGFTASRTYNDLKVVNILPLEDGFHPTSLKERFWLPRITYQENALTIHETIGMHTAYDHWKPILKNLSNREPDLLRTLLWAALDMIETMLSIERSELKPNLFGNLASTDAGNRLASYRIVANLKILKPLNHNDFASDGEDPSRKLSLPEAKLQELLRNCLFLSSHTNNHLMNSALVIGQMMIRNSIIRKLKKLRSLSIFDSEIGHSDSCTSSSESVLLSREENSLR</sequence>
<evidence type="ECO:0000313" key="1">
    <source>
        <dbReference type="EMBL" id="KAK4364954.1"/>
    </source>
</evidence>
<dbReference type="EMBL" id="JAVYJV010000008">
    <property type="protein sequence ID" value="KAK4364954.1"/>
    <property type="molecule type" value="Genomic_DNA"/>
</dbReference>
<name>A0AAE1S896_9SOLA</name>
<proteinExistence type="predicted"/>
<dbReference type="PANTHER" id="PTHR15002">
    <property type="entry name" value="RIBOSOMAL BIOGENESIS PROTEIN LAS1L"/>
    <property type="match status" value="1"/>
</dbReference>
<reference evidence="1" key="1">
    <citation type="submission" date="2023-12" db="EMBL/GenBank/DDBJ databases">
        <title>Genome assembly of Anisodus tanguticus.</title>
        <authorList>
            <person name="Wang Y.-J."/>
        </authorList>
    </citation>
    <scope>NUCLEOTIDE SEQUENCE</scope>
    <source>
        <strain evidence="1">KB-2021</strain>
        <tissue evidence="1">Leaf</tissue>
    </source>
</reference>
<accession>A0AAE1S896</accession>
<evidence type="ECO:0000313" key="2">
    <source>
        <dbReference type="Proteomes" id="UP001291623"/>
    </source>
</evidence>
<protein>
    <submittedName>
        <fullName evidence="1">Uncharacterized protein</fullName>
    </submittedName>
</protein>